<dbReference type="GO" id="GO:0071555">
    <property type="term" value="P:cell wall organization"/>
    <property type="evidence" value="ECO:0007669"/>
    <property type="project" value="UniProtKB-KW"/>
</dbReference>
<dbReference type="InterPro" id="IPR002502">
    <property type="entry name" value="Amidase_domain"/>
</dbReference>
<dbReference type="InterPro" id="IPR036365">
    <property type="entry name" value="PGBD-like_sf"/>
</dbReference>
<dbReference type="GO" id="GO:0009253">
    <property type="term" value="P:peptidoglycan catabolic process"/>
    <property type="evidence" value="ECO:0007669"/>
    <property type="project" value="InterPro"/>
</dbReference>
<comment type="caution">
    <text evidence="10">The sequence shown here is derived from an EMBL/GenBank/DDBJ whole genome shotgun (WGS) entry which is preliminary data.</text>
</comment>
<evidence type="ECO:0000256" key="6">
    <source>
        <dbReference type="ARBA" id="ARBA00030881"/>
    </source>
</evidence>
<dbReference type="Gene3D" id="3.40.80.10">
    <property type="entry name" value="Peptidoglycan recognition protein-like"/>
    <property type="match status" value="1"/>
</dbReference>
<dbReference type="EMBL" id="JARNBH010000042">
    <property type="protein sequence ID" value="MEC0276871.1"/>
    <property type="molecule type" value="Genomic_DNA"/>
</dbReference>
<dbReference type="Pfam" id="PF01510">
    <property type="entry name" value="Amidase_2"/>
    <property type="match status" value="1"/>
</dbReference>
<dbReference type="InterPro" id="IPR036366">
    <property type="entry name" value="PGBDSf"/>
</dbReference>
<evidence type="ECO:0000256" key="7">
    <source>
        <dbReference type="ARBA" id="ARBA00032390"/>
    </source>
</evidence>
<dbReference type="CDD" id="cd06583">
    <property type="entry name" value="PGRP"/>
    <property type="match status" value="1"/>
</dbReference>
<evidence type="ECO:0000313" key="11">
    <source>
        <dbReference type="Proteomes" id="UP001307168"/>
    </source>
</evidence>
<evidence type="ECO:0000256" key="3">
    <source>
        <dbReference type="ARBA" id="ARBA00011901"/>
    </source>
</evidence>
<dbReference type="Proteomes" id="UP001307168">
    <property type="component" value="Unassembled WGS sequence"/>
</dbReference>
<sequence>MAFKKKYEIKADYLTKGSRKRPGNIINVDFLVAHDTGNPGSTAQGNVTYYKRVQESDPASAHLFVDDKEIIECVPALTAKPERAYHVIYNVTTDNKLFGDDANDTAIGVELCFGKQINNEEAYKRYVWVLAYLCYQFKLDPEKDIVGHKILDPGRKIDPHNSLKLMGKTYEGLLKDVAAEFKECSAEVPTPAAKPSAVKPSVTKKEVKPKVQAVSKPTRPYPGKPLKIGSRGRDVEAAQRGLGFKGHAVDGIFGRNTSNIVKQYQERKGLKVDGIIGKATWDVMF</sequence>
<protein>
    <recommendedName>
        <fullName evidence="3">N-acetylmuramoyl-L-alanine amidase</fullName>
        <ecNumber evidence="3">3.5.1.28</ecNumber>
    </recommendedName>
    <alternativeName>
        <fullName evidence="7">Autolysin</fullName>
    </alternativeName>
    <alternativeName>
        <fullName evidence="6">Cell wall hydrolase</fullName>
    </alternativeName>
</protein>
<dbReference type="InterPro" id="IPR051206">
    <property type="entry name" value="NAMLAA_amidase_2"/>
</dbReference>
<name>A0AAW9NG16_9BACI</name>
<dbReference type="EC" id="3.5.1.28" evidence="3"/>
<feature type="domain" description="N-acetylmuramoyl-L-alanine amidase" evidence="9">
    <location>
        <begin position="16"/>
        <end position="160"/>
    </location>
</feature>
<dbReference type="Gene3D" id="1.10.101.10">
    <property type="entry name" value="PGBD-like superfamily/PGBD"/>
    <property type="match status" value="1"/>
</dbReference>
<comment type="similarity">
    <text evidence="2">Belongs to the N-acetylmuramoyl-L-alanine amidase 2 family.</text>
</comment>
<evidence type="ECO:0000256" key="1">
    <source>
        <dbReference type="ARBA" id="ARBA00001561"/>
    </source>
</evidence>
<organism evidence="10 11">
    <name type="scientific">Peribacillus castrilensis</name>
    <dbReference type="NCBI Taxonomy" id="2897690"/>
    <lineage>
        <taxon>Bacteria</taxon>
        <taxon>Bacillati</taxon>
        <taxon>Bacillota</taxon>
        <taxon>Bacilli</taxon>
        <taxon>Bacillales</taxon>
        <taxon>Bacillaceae</taxon>
        <taxon>Peribacillus</taxon>
    </lineage>
</organism>
<dbReference type="SUPFAM" id="SSF55846">
    <property type="entry name" value="N-acetylmuramoyl-L-alanine amidase-like"/>
    <property type="match status" value="1"/>
</dbReference>
<proteinExistence type="inferred from homology"/>
<keyword evidence="11" id="KW-1185">Reference proteome</keyword>
<dbReference type="AlphaFoldDB" id="A0AAW9NG16"/>
<dbReference type="Pfam" id="PF01471">
    <property type="entry name" value="PG_binding_1"/>
    <property type="match status" value="1"/>
</dbReference>
<dbReference type="SUPFAM" id="SSF47090">
    <property type="entry name" value="PGBD-like"/>
    <property type="match status" value="1"/>
</dbReference>
<dbReference type="GO" id="GO:0009254">
    <property type="term" value="P:peptidoglycan turnover"/>
    <property type="evidence" value="ECO:0007669"/>
    <property type="project" value="TreeGrafter"/>
</dbReference>
<evidence type="ECO:0000256" key="2">
    <source>
        <dbReference type="ARBA" id="ARBA00007553"/>
    </source>
</evidence>
<evidence type="ECO:0000256" key="5">
    <source>
        <dbReference type="ARBA" id="ARBA00023316"/>
    </source>
</evidence>
<evidence type="ECO:0000256" key="4">
    <source>
        <dbReference type="ARBA" id="ARBA00022801"/>
    </source>
</evidence>
<dbReference type="PANTHER" id="PTHR30417:SF1">
    <property type="entry name" value="N-ACETYLMURAMOYL-L-ALANINE AMIDASE AMID"/>
    <property type="match status" value="1"/>
</dbReference>
<evidence type="ECO:0000256" key="8">
    <source>
        <dbReference type="SAM" id="MobiDB-lite"/>
    </source>
</evidence>
<gene>
    <name evidence="10" type="ORF">P4706_28175</name>
</gene>
<evidence type="ECO:0000313" key="10">
    <source>
        <dbReference type="EMBL" id="MEC0276871.1"/>
    </source>
</evidence>
<keyword evidence="5" id="KW-0961">Cell wall biogenesis/degradation</keyword>
<dbReference type="PANTHER" id="PTHR30417">
    <property type="entry name" value="N-ACETYLMURAMOYL-L-ALANINE AMIDASE AMID"/>
    <property type="match status" value="1"/>
</dbReference>
<accession>A0AAW9NG16</accession>
<comment type="catalytic activity">
    <reaction evidence="1">
        <text>Hydrolyzes the link between N-acetylmuramoyl residues and L-amino acid residues in certain cell-wall glycopeptides.</text>
        <dbReference type="EC" id="3.5.1.28"/>
    </reaction>
</comment>
<dbReference type="SMART" id="SM00644">
    <property type="entry name" value="Ami_2"/>
    <property type="match status" value="1"/>
</dbReference>
<feature type="region of interest" description="Disordered" evidence="8">
    <location>
        <begin position="192"/>
        <end position="229"/>
    </location>
</feature>
<keyword evidence="4" id="KW-0378">Hydrolase</keyword>
<dbReference type="InterPro" id="IPR002477">
    <property type="entry name" value="Peptidoglycan-bd-like"/>
</dbReference>
<dbReference type="RefSeq" id="WP_367408412.1">
    <property type="nucleotide sequence ID" value="NZ_JARNBH010000042.1"/>
</dbReference>
<dbReference type="InterPro" id="IPR036505">
    <property type="entry name" value="Amidase/PGRP_sf"/>
</dbReference>
<reference evidence="10 11" key="1">
    <citation type="submission" date="2023-03" db="EMBL/GenBank/DDBJ databases">
        <title>Bacillus Genome Sequencing.</title>
        <authorList>
            <person name="Dunlap C."/>
        </authorList>
    </citation>
    <scope>NUCLEOTIDE SEQUENCE [LARGE SCALE GENOMIC DNA]</scope>
    <source>
        <strain evidence="10 11">B-41290</strain>
    </source>
</reference>
<dbReference type="GO" id="GO:0008745">
    <property type="term" value="F:N-acetylmuramoyl-L-alanine amidase activity"/>
    <property type="evidence" value="ECO:0007669"/>
    <property type="project" value="UniProtKB-EC"/>
</dbReference>
<evidence type="ECO:0000259" key="9">
    <source>
        <dbReference type="SMART" id="SM00644"/>
    </source>
</evidence>